<protein>
    <submittedName>
        <fullName evidence="2">Uncharacterized protein</fullName>
    </submittedName>
</protein>
<organism evidence="2">
    <name type="scientific">Trypanosoma brucei equiperdum</name>
    <dbReference type="NCBI Taxonomy" id="630700"/>
    <lineage>
        <taxon>Eukaryota</taxon>
        <taxon>Discoba</taxon>
        <taxon>Euglenozoa</taxon>
        <taxon>Kinetoplastea</taxon>
        <taxon>Metakinetoplastina</taxon>
        <taxon>Trypanosomatida</taxon>
        <taxon>Trypanosomatidae</taxon>
        <taxon>Trypanosoma</taxon>
    </lineage>
</organism>
<comment type="caution">
    <text evidence="2">The sequence shown here is derived from an EMBL/GenBank/DDBJ whole genome shotgun (WGS) entry which is preliminary data.</text>
</comment>
<accession>A0A3L6L2Q6</accession>
<dbReference type="EMBL" id="QSBY01000009">
    <property type="protein sequence ID" value="RHW70505.1"/>
    <property type="molecule type" value="Genomic_DNA"/>
</dbReference>
<keyword evidence="1" id="KW-0472">Membrane</keyword>
<feature type="transmembrane region" description="Helical" evidence="1">
    <location>
        <begin position="40"/>
        <end position="59"/>
    </location>
</feature>
<feature type="transmembrane region" description="Helical" evidence="1">
    <location>
        <begin position="7"/>
        <end position="28"/>
    </location>
</feature>
<evidence type="ECO:0000313" key="2">
    <source>
        <dbReference type="EMBL" id="RHW70505.1"/>
    </source>
</evidence>
<dbReference type="Proteomes" id="UP000266743">
    <property type="component" value="Chromosome 9"/>
</dbReference>
<sequence>MLRGTVLRYGVHCANATALVIISTVINWSHLPHSSAVASFTYSCLFFSCVCVCKFFPACDPSIPRPARSTRRICLLPTRLNSNLELEIPAFLVRNDMHYVWTMRFPSPCVWGINAVMYRTNTRDATRNIYTYKYIYIYINLYYLH</sequence>
<name>A0A3L6L2Q6_9TRYP</name>
<reference evidence="2" key="1">
    <citation type="submission" date="2018-09" db="EMBL/GenBank/DDBJ databases">
        <title>whole genome sequence of T. equiperdum IVM-t1 strain.</title>
        <authorList>
            <person name="Suganuma K."/>
        </authorList>
    </citation>
    <scope>NUCLEOTIDE SEQUENCE [LARGE SCALE GENOMIC DNA]</scope>
    <source>
        <strain evidence="2">IVM-t1</strain>
    </source>
</reference>
<proteinExistence type="predicted"/>
<gene>
    <name evidence="2" type="ORF">DPX39_090059600</name>
</gene>
<evidence type="ECO:0000256" key="1">
    <source>
        <dbReference type="SAM" id="Phobius"/>
    </source>
</evidence>
<keyword evidence="1" id="KW-1133">Transmembrane helix</keyword>
<dbReference type="AlphaFoldDB" id="A0A3L6L2Q6"/>
<keyword evidence="1" id="KW-0812">Transmembrane</keyword>